<evidence type="ECO:0000256" key="9">
    <source>
        <dbReference type="ARBA" id="ARBA00023201"/>
    </source>
</evidence>
<feature type="compositionally biased region" description="Low complexity" evidence="10">
    <location>
        <begin position="563"/>
        <end position="572"/>
    </location>
</feature>
<feature type="transmembrane region" description="Helical" evidence="11">
    <location>
        <begin position="225"/>
        <end position="249"/>
    </location>
</feature>
<evidence type="ECO:0000256" key="6">
    <source>
        <dbReference type="ARBA" id="ARBA00023053"/>
    </source>
</evidence>
<evidence type="ECO:0000313" key="13">
    <source>
        <dbReference type="EMBL" id="EGD83211.1"/>
    </source>
</evidence>
<dbReference type="PANTHER" id="PTHR10110:SF86">
    <property type="entry name" value="SODIUM_HYDROGEN EXCHANGER 7"/>
    <property type="match status" value="1"/>
</dbReference>
<feature type="region of interest" description="Disordered" evidence="10">
    <location>
        <begin position="1"/>
        <end position="23"/>
    </location>
</feature>
<feature type="transmembrane region" description="Helical" evidence="11">
    <location>
        <begin position="424"/>
        <end position="445"/>
    </location>
</feature>
<feature type="compositionally biased region" description="Polar residues" evidence="10">
    <location>
        <begin position="1473"/>
        <end position="1484"/>
    </location>
</feature>
<feature type="transmembrane region" description="Helical" evidence="11">
    <location>
        <begin position="382"/>
        <end position="404"/>
    </location>
</feature>
<dbReference type="eggNOG" id="KOG1965">
    <property type="taxonomic scope" value="Eukaryota"/>
</dbReference>
<proteinExistence type="predicted"/>
<dbReference type="GeneID" id="16076155"/>
<sequence>MEHTSSTTASPHEGGDGSASGTDFCTGHQQAQDTILFIFFGLTLGVLMKKFIEAFRIPVPYTVCLLLLGLAWAGLTTVGLGLLGDSACLISTLDPELLLIIFLPMLIFESAFSLEWHAFKGVVIPALILAVPGLLFSIFLTGTIVHYVVIPEFDWNSSFLLGTLLSATDPVAVVALLKELGGPHTLATLIESESLLNDGTAIVAFAIFSELASGVHLTGAEGVEMAFQLSIGGPALGLLWGVVTIFFIGRIIDDDLAEVTTTVMSAYLLFFVAEDVCEVSGVLALVTMGACFAAYGRTRISPRSEQSTHTFWRILTFQGNTLIFLFVGIVLVLTNDFSRIEGRDWGFVIVLWIFLYIIRALMVLVFALPLQWTGYPLTLKDSVIIVHGGLRGAVALALALIVTLEEPENPDEGLPQVTRDKTLFYAGGIAFLTLIINASTTGPILRGLGLVKEAAAQRAVYEDARQTISRLTLQRAKVMSKDKLFSMANWDEATEFVAPPTSLGKVVFKADKHGRPSRIQAPPSAVGDVKEDDFEMMVDPATGTQSLPEGDVSRSVLSPPPAQQQQQQQQQQGAGKDMRTSQTLAPPSPSISAAQSREHLDEEEDEIARKHHERTNRRMMQLFGYASSHLRRLRHRQSHGASRDNVNRRSGNVSPRSPNGGGGGSMETLDEHEPMDASTSQCREGNNKSRSLLTRLGRLGLRHEQRPVSHEFCVLGEEASTNGHGTEELHPRRSTGSGERRLSHHHSHARRRRPSTSHSADMQNARLRFLVSTRAIYWELFDSGFLDRDSVLLLVNASETEEHAVEHDSTRKLNDWNADLQRFVHTPWPVRVLRRQRWWVLDYLRRRLLRWYEIHHAAACVNVADAFTAAHRKVLGDLSGLLSEVTHSEENRRRLLEECFANMELSRMVSREFPHEVVSIVRTRQATSLLLRHQEEVIGSKFRHGIFTALEHDHLIGHIRKVRAKLVLNTASFHFPDEEGILRWSRLMEDLSSDDVEEVFRKMQIVTSEFNEPLVRKNGKCKGIYVILRGYACFENRPRRNSVQRESHVANTHLNTPNGQPQQQQQQKQKSHTDVLMAGRTLGVIETVAQHTGLVTIRTMSHKLQAAFFPVKAVHELFESVPLFKRNAYRLCAFQLCYLQRPHLFRAAGRVLPHARNIADAPFSVQEDLWPFAHAGSMEEMKKHERVALGVAGLVVSGKYRRIKESEDGSPTFHRSTSSVFHRQVSQPLPQPKKKQQPTKPHRTPTSRPKFNAGVSLSGGATTERRTGLPQMLVGKNQGGSTFDSDKLAIPQVTEGCEQLASMSDTYSNMLAAEHFHHQQMLPDRRTSELSLGRTEYVPFKVLQAGEYLCLEPGLIFAMGPTALRTPDVLDIKAQQEEETPDVHESPAASVRDRLESLAESDDGLISARGSVSEIDFTRAHGEVQPAFADNPRIMVDAATPSSSTLGSQSQAQSHTSARDAAAAVRQRLRSQGPPTADTQRTPRSSASSESSADGGGLQMGSLARQRRTSSDSDGEEAPLTFSIV</sequence>
<dbReference type="InterPro" id="IPR014710">
    <property type="entry name" value="RmlC-like_jellyroll"/>
</dbReference>
<feature type="compositionally biased region" description="Polar residues" evidence="10">
    <location>
        <begin position="1"/>
        <end position="10"/>
    </location>
</feature>
<feature type="region of interest" description="Disordered" evidence="10">
    <location>
        <begin position="719"/>
        <end position="760"/>
    </location>
</feature>
<keyword evidence="7" id="KW-0406">Ion transport</keyword>
<evidence type="ECO:0000256" key="8">
    <source>
        <dbReference type="ARBA" id="ARBA00023136"/>
    </source>
</evidence>
<dbReference type="InParanoid" id="F2U5J5"/>
<feature type="transmembrane region" description="Helical" evidence="11">
    <location>
        <begin position="126"/>
        <end position="149"/>
    </location>
</feature>
<gene>
    <name evidence="13" type="ORF">PTSG_03841</name>
</gene>
<dbReference type="InterPro" id="IPR018490">
    <property type="entry name" value="cNMP-bd_dom_sf"/>
</dbReference>
<dbReference type="KEGG" id="sre:PTSG_03841"/>
<dbReference type="PANTHER" id="PTHR10110">
    <property type="entry name" value="SODIUM/HYDROGEN EXCHANGER"/>
    <property type="match status" value="1"/>
</dbReference>
<accession>F2U5J5</accession>
<feature type="region of interest" description="Disordered" evidence="10">
    <location>
        <begin position="540"/>
        <end position="605"/>
    </location>
</feature>
<dbReference type="OMA" id="WIFLYII"/>
<dbReference type="GO" id="GO:0015386">
    <property type="term" value="F:potassium:proton antiporter activity"/>
    <property type="evidence" value="ECO:0007669"/>
    <property type="project" value="TreeGrafter"/>
</dbReference>
<evidence type="ECO:0000256" key="2">
    <source>
        <dbReference type="ARBA" id="ARBA00022448"/>
    </source>
</evidence>
<evidence type="ECO:0000256" key="4">
    <source>
        <dbReference type="ARBA" id="ARBA00022692"/>
    </source>
</evidence>
<keyword evidence="3" id="KW-1003">Cell membrane</keyword>
<feature type="compositionally biased region" description="Basic residues" evidence="10">
    <location>
        <begin position="1232"/>
        <end position="1245"/>
    </location>
</feature>
<keyword evidence="8 11" id="KW-0472">Membrane</keyword>
<dbReference type="GO" id="GO:0005886">
    <property type="term" value="C:plasma membrane"/>
    <property type="evidence" value="ECO:0007669"/>
    <property type="project" value="UniProtKB-SubCell"/>
</dbReference>
<protein>
    <submittedName>
        <fullName evidence="13">Na+/H+ antiporter</fullName>
    </submittedName>
</protein>
<reference evidence="13" key="1">
    <citation type="submission" date="2009-08" db="EMBL/GenBank/DDBJ databases">
        <title>Annotation of Salpingoeca rosetta.</title>
        <authorList>
            <consortium name="The Broad Institute Genome Sequencing Platform"/>
            <person name="Russ C."/>
            <person name="Cuomo C."/>
            <person name="Burger G."/>
            <person name="Gray M.W."/>
            <person name="Holland P.W.H."/>
            <person name="King N."/>
            <person name="Lang F.B.F."/>
            <person name="Roger A.J."/>
            <person name="Ruiz-Trillo I."/>
            <person name="Young S.K."/>
            <person name="Zeng Q."/>
            <person name="Gargeya S."/>
            <person name="Alvarado L."/>
            <person name="Berlin A."/>
            <person name="Chapman S.B."/>
            <person name="Chen Z."/>
            <person name="Freedman E."/>
            <person name="Gellesch M."/>
            <person name="Goldberg J."/>
            <person name="Griggs A."/>
            <person name="Gujja S."/>
            <person name="Heilman E."/>
            <person name="Heiman D."/>
            <person name="Howarth C."/>
            <person name="Mehta T."/>
            <person name="Neiman D."/>
            <person name="Pearson M."/>
            <person name="Roberts A."/>
            <person name="Saif S."/>
            <person name="Shea T."/>
            <person name="Shenoy N."/>
            <person name="Sisk P."/>
            <person name="Stolte C."/>
            <person name="Sykes S."/>
            <person name="White J."/>
            <person name="Yandava C."/>
            <person name="Haas B."/>
            <person name="Nusbaum C."/>
            <person name="Birren B."/>
        </authorList>
    </citation>
    <scope>NUCLEOTIDE SEQUENCE [LARGE SCALE GENOMIC DNA]</scope>
    <source>
        <strain evidence="13">ATCC 50818</strain>
    </source>
</reference>
<keyword evidence="14" id="KW-1185">Reference proteome</keyword>
<feature type="transmembrane region" description="Helical" evidence="11">
    <location>
        <begin position="345"/>
        <end position="370"/>
    </location>
</feature>
<dbReference type="Pfam" id="PF00999">
    <property type="entry name" value="Na_H_Exchanger"/>
    <property type="match status" value="1"/>
</dbReference>
<evidence type="ECO:0000259" key="12">
    <source>
        <dbReference type="Pfam" id="PF00999"/>
    </source>
</evidence>
<feature type="domain" description="Cation/H+ exchanger transmembrane" evidence="12">
    <location>
        <begin position="51"/>
        <end position="446"/>
    </location>
</feature>
<comment type="subcellular location">
    <subcellularLocation>
        <location evidence="1">Cell membrane</location>
        <topology evidence="1">Multi-pass membrane protein</topology>
    </subcellularLocation>
</comment>
<dbReference type="Gene3D" id="2.60.120.10">
    <property type="entry name" value="Jelly Rolls"/>
    <property type="match status" value="1"/>
</dbReference>
<feature type="transmembrane region" description="Helical" evidence="11">
    <location>
        <begin position="310"/>
        <end position="333"/>
    </location>
</feature>
<dbReference type="EMBL" id="GL832962">
    <property type="protein sequence ID" value="EGD83211.1"/>
    <property type="molecule type" value="Genomic_DNA"/>
</dbReference>
<evidence type="ECO:0000256" key="10">
    <source>
        <dbReference type="SAM" id="MobiDB-lite"/>
    </source>
</evidence>
<dbReference type="Proteomes" id="UP000007799">
    <property type="component" value="Unassembled WGS sequence"/>
</dbReference>
<feature type="region of interest" description="Disordered" evidence="10">
    <location>
        <begin position="1052"/>
        <end position="1072"/>
    </location>
</feature>
<keyword evidence="9" id="KW-0739">Sodium transport</keyword>
<keyword evidence="5 11" id="KW-1133">Transmembrane helix</keyword>
<feature type="compositionally biased region" description="Polar residues" evidence="10">
    <location>
        <begin position="1440"/>
        <end position="1456"/>
    </location>
</feature>
<organism evidence="14">
    <name type="scientific">Salpingoeca rosetta (strain ATCC 50818 / BSB-021)</name>
    <dbReference type="NCBI Taxonomy" id="946362"/>
    <lineage>
        <taxon>Eukaryota</taxon>
        <taxon>Choanoflagellata</taxon>
        <taxon>Craspedida</taxon>
        <taxon>Salpingoecidae</taxon>
        <taxon>Salpingoeca</taxon>
    </lineage>
</organism>
<feature type="transmembrane region" description="Helical" evidence="11">
    <location>
        <begin position="96"/>
        <end position="114"/>
    </location>
</feature>
<evidence type="ECO:0000256" key="5">
    <source>
        <dbReference type="ARBA" id="ARBA00022989"/>
    </source>
</evidence>
<evidence type="ECO:0000313" key="14">
    <source>
        <dbReference type="Proteomes" id="UP000007799"/>
    </source>
</evidence>
<dbReference type="GO" id="GO:0098719">
    <property type="term" value="P:sodium ion import across plasma membrane"/>
    <property type="evidence" value="ECO:0007669"/>
    <property type="project" value="TreeGrafter"/>
</dbReference>
<evidence type="ECO:0000256" key="7">
    <source>
        <dbReference type="ARBA" id="ARBA00023065"/>
    </source>
</evidence>
<dbReference type="RefSeq" id="XP_004995575.1">
    <property type="nucleotide sequence ID" value="XM_004995518.1"/>
</dbReference>
<feature type="compositionally biased region" description="Polar residues" evidence="10">
    <location>
        <begin position="1213"/>
        <end position="1226"/>
    </location>
</feature>
<dbReference type="GO" id="GO:0015385">
    <property type="term" value="F:sodium:proton antiporter activity"/>
    <property type="evidence" value="ECO:0007669"/>
    <property type="project" value="InterPro"/>
</dbReference>
<dbReference type="InterPro" id="IPR006153">
    <property type="entry name" value="Cation/H_exchanger_TM"/>
</dbReference>
<keyword evidence="6" id="KW-0915">Sodium</keyword>
<name>F2U5J5_SALR5</name>
<feature type="transmembrane region" description="Helical" evidence="11">
    <location>
        <begin position="64"/>
        <end position="84"/>
    </location>
</feature>
<dbReference type="Gene3D" id="6.10.140.1330">
    <property type="match status" value="1"/>
</dbReference>
<feature type="region of interest" description="Disordered" evidence="10">
    <location>
        <begin position="1205"/>
        <end position="1281"/>
    </location>
</feature>
<feature type="region of interest" description="Disordered" evidence="10">
    <location>
        <begin position="632"/>
        <end position="689"/>
    </location>
</feature>
<keyword evidence="2" id="KW-0813">Transport</keyword>
<dbReference type="SUPFAM" id="SSF51206">
    <property type="entry name" value="cAMP-binding domain-like"/>
    <property type="match status" value="1"/>
</dbReference>
<evidence type="ECO:0000256" key="1">
    <source>
        <dbReference type="ARBA" id="ARBA00004651"/>
    </source>
</evidence>
<dbReference type="InterPro" id="IPR018422">
    <property type="entry name" value="Cation/H_exchanger_CPA1"/>
</dbReference>
<dbReference type="GO" id="GO:0051453">
    <property type="term" value="P:regulation of intracellular pH"/>
    <property type="evidence" value="ECO:0007669"/>
    <property type="project" value="TreeGrafter"/>
</dbReference>
<feature type="transmembrane region" description="Helical" evidence="11">
    <location>
        <begin position="34"/>
        <end position="52"/>
    </location>
</feature>
<dbReference type="OrthoDB" id="441412at2759"/>
<evidence type="ECO:0000256" key="11">
    <source>
        <dbReference type="SAM" id="Phobius"/>
    </source>
</evidence>
<evidence type="ECO:0000256" key="3">
    <source>
        <dbReference type="ARBA" id="ARBA00022475"/>
    </source>
</evidence>
<keyword evidence="4 11" id="KW-0812">Transmembrane</keyword>
<feature type="compositionally biased region" description="Basic residues" evidence="10">
    <location>
        <begin position="742"/>
        <end position="755"/>
    </location>
</feature>
<feature type="transmembrane region" description="Helical" evidence="11">
    <location>
        <begin position="279"/>
        <end position="298"/>
    </location>
</feature>
<feature type="region of interest" description="Disordered" evidence="10">
    <location>
        <begin position="1438"/>
        <end position="1525"/>
    </location>
</feature>